<protein>
    <submittedName>
        <fullName evidence="4">Uncharacterized protein</fullName>
    </submittedName>
</protein>
<dbReference type="InterPro" id="IPR013766">
    <property type="entry name" value="Thioredoxin_domain"/>
</dbReference>
<evidence type="ECO:0000256" key="2">
    <source>
        <dbReference type="SAM" id="MobiDB-lite"/>
    </source>
</evidence>
<proteinExistence type="predicted"/>
<dbReference type="Proteomes" id="UP000287394">
    <property type="component" value="Chromosome"/>
</dbReference>
<sequence length="325" mass="34458">MISRILTRTFVLLSLIAICAGQTRAAGIEWQPDWSSAVAQSSRTNKMILVDFYTDWCGWCKKLDADVYPKPAVISTVAQFVPVRLNAEKAGKELAERYQVNGYPTILILDSSGNVVDRCAGYMKPKEFVGWLNEVLHGGDASGSAAPSDGAANDTPSNGVASDTDVPKTTTSHNASVIHMSRIRETTKFVPTYQGDPIEAAPTMTLAQKYLDRGDAAGAGRVAVKVAHGGGTVPAAFYSKLGDAALRGKKTDAAWGWFQLALKTAKSDQDIAYAQLQSARTEMALGSLTPAKAHLKALTESAGAPAKIKSEAQSLLDGIGAPATR</sequence>
<evidence type="ECO:0000256" key="3">
    <source>
        <dbReference type="SAM" id="SignalP"/>
    </source>
</evidence>
<feature type="chain" id="PRO_5043960772" evidence="3">
    <location>
        <begin position="26"/>
        <end position="325"/>
    </location>
</feature>
<feature type="compositionally biased region" description="Low complexity" evidence="2">
    <location>
        <begin position="142"/>
        <end position="154"/>
    </location>
</feature>
<dbReference type="RefSeq" id="WP_119324619.1">
    <property type="nucleotide sequence ID" value="NZ_AP025739.1"/>
</dbReference>
<dbReference type="OrthoDB" id="9811036at2"/>
<accession>A0A402D537</accession>
<organism evidence="4 5">
    <name type="scientific">Capsulimonas corticalis</name>
    <dbReference type="NCBI Taxonomy" id="2219043"/>
    <lineage>
        <taxon>Bacteria</taxon>
        <taxon>Bacillati</taxon>
        <taxon>Armatimonadota</taxon>
        <taxon>Armatimonadia</taxon>
        <taxon>Capsulimonadales</taxon>
        <taxon>Capsulimonadaceae</taxon>
        <taxon>Capsulimonas</taxon>
    </lineage>
</organism>
<feature type="compositionally biased region" description="Polar residues" evidence="2">
    <location>
        <begin position="155"/>
        <end position="175"/>
    </location>
</feature>
<dbReference type="KEGG" id="ccot:CCAX7_46060"/>
<dbReference type="InterPro" id="IPR036249">
    <property type="entry name" value="Thioredoxin-like_sf"/>
</dbReference>
<dbReference type="Gene3D" id="3.40.30.10">
    <property type="entry name" value="Glutaredoxin"/>
    <property type="match status" value="1"/>
</dbReference>
<dbReference type="EMBL" id="AP025739">
    <property type="protein sequence ID" value="BDI32555.1"/>
    <property type="molecule type" value="Genomic_DNA"/>
</dbReference>
<gene>
    <name evidence="4" type="ORF">CCAX7_46060</name>
</gene>
<reference evidence="4 5" key="1">
    <citation type="journal article" date="2019" name="Int. J. Syst. Evol. Microbiol.">
        <title>Capsulimonas corticalis gen. nov., sp. nov., an aerobic capsulated bacterium, of a novel bacterial order, Capsulimonadales ord. nov., of the class Armatimonadia of the phylum Armatimonadetes.</title>
        <authorList>
            <person name="Li J."/>
            <person name="Kudo C."/>
            <person name="Tonouchi A."/>
        </authorList>
    </citation>
    <scope>NUCLEOTIDE SEQUENCE [LARGE SCALE GENOMIC DNA]</scope>
    <source>
        <strain evidence="4 5">AX-7</strain>
    </source>
</reference>
<evidence type="ECO:0000313" key="5">
    <source>
        <dbReference type="Proteomes" id="UP000287394"/>
    </source>
</evidence>
<feature type="region of interest" description="Disordered" evidence="2">
    <location>
        <begin position="142"/>
        <end position="177"/>
    </location>
</feature>
<dbReference type="PANTHER" id="PTHR15337:SF11">
    <property type="entry name" value="THIOREDOXIN DOMAIN-CONTAINING PROTEIN"/>
    <property type="match status" value="1"/>
</dbReference>
<feature type="signal peptide" evidence="3">
    <location>
        <begin position="1"/>
        <end position="25"/>
    </location>
</feature>
<keyword evidence="5" id="KW-1185">Reference proteome</keyword>
<dbReference type="Pfam" id="PF13098">
    <property type="entry name" value="Thioredoxin_2"/>
    <property type="match status" value="1"/>
</dbReference>
<dbReference type="PROSITE" id="PS00194">
    <property type="entry name" value="THIOREDOXIN_1"/>
    <property type="match status" value="1"/>
</dbReference>
<dbReference type="PROSITE" id="PS51352">
    <property type="entry name" value="THIOREDOXIN_2"/>
    <property type="match status" value="1"/>
</dbReference>
<evidence type="ECO:0000256" key="1">
    <source>
        <dbReference type="ARBA" id="ARBA00022729"/>
    </source>
</evidence>
<dbReference type="InterPro" id="IPR017937">
    <property type="entry name" value="Thioredoxin_CS"/>
</dbReference>
<dbReference type="InterPro" id="IPR051099">
    <property type="entry name" value="AGR/TXD"/>
</dbReference>
<dbReference type="AlphaFoldDB" id="A0A402D537"/>
<dbReference type="InterPro" id="IPR012336">
    <property type="entry name" value="Thioredoxin-like_fold"/>
</dbReference>
<keyword evidence="1 3" id="KW-0732">Signal</keyword>
<name>A0A402D537_9BACT</name>
<dbReference type="SUPFAM" id="SSF52833">
    <property type="entry name" value="Thioredoxin-like"/>
    <property type="match status" value="1"/>
</dbReference>
<evidence type="ECO:0000313" key="4">
    <source>
        <dbReference type="EMBL" id="BDI32555.1"/>
    </source>
</evidence>
<dbReference type="PANTHER" id="PTHR15337">
    <property type="entry name" value="ANTERIOR GRADIENT PROTEIN-RELATED"/>
    <property type="match status" value="1"/>
</dbReference>